<protein>
    <submittedName>
        <fullName evidence="2">PaaX domain-containing protein</fullName>
    </submittedName>
</protein>
<dbReference type="SUPFAM" id="SSF46785">
    <property type="entry name" value="Winged helix' DNA-binding domain"/>
    <property type="match status" value="1"/>
</dbReference>
<organism evidence="2 3">
    <name type="scientific">Halorubrum yunnanense</name>
    <dbReference type="NCBI Taxonomy" id="1526162"/>
    <lineage>
        <taxon>Archaea</taxon>
        <taxon>Methanobacteriati</taxon>
        <taxon>Methanobacteriota</taxon>
        <taxon>Stenosarchaea group</taxon>
        <taxon>Halobacteria</taxon>
        <taxon>Halobacteriales</taxon>
        <taxon>Haloferacaceae</taxon>
        <taxon>Halorubrum</taxon>
    </lineage>
</organism>
<comment type="caution">
    <text evidence="2">The sequence shown here is derived from an EMBL/GenBank/DDBJ whole genome shotgun (WGS) entry which is preliminary data.</text>
</comment>
<evidence type="ECO:0000256" key="1">
    <source>
        <dbReference type="SAM" id="MobiDB-lite"/>
    </source>
</evidence>
<reference evidence="2 3" key="1">
    <citation type="journal article" date="2019" name="Int. J. Syst. Evol. Microbiol.">
        <title>The Global Catalogue of Microorganisms (GCM) 10K type strain sequencing project: providing services to taxonomists for standard genome sequencing and annotation.</title>
        <authorList>
            <consortium name="The Broad Institute Genomics Platform"/>
            <consortium name="The Broad Institute Genome Sequencing Center for Infectious Disease"/>
            <person name="Wu L."/>
            <person name="Ma J."/>
        </authorList>
    </citation>
    <scope>NUCLEOTIDE SEQUENCE [LARGE SCALE GENOMIC DNA]</scope>
    <source>
        <strain evidence="2 3">Q85</strain>
    </source>
</reference>
<dbReference type="AlphaFoldDB" id="A0ABD5YKR6"/>
<name>A0ABD5YKR6_9EURY</name>
<gene>
    <name evidence="2" type="ORF">ACFQMK_15150</name>
</gene>
<dbReference type="Proteomes" id="UP001596390">
    <property type="component" value="Unassembled WGS sequence"/>
</dbReference>
<proteinExistence type="predicted"/>
<keyword evidence="3" id="KW-1185">Reference proteome</keyword>
<feature type="compositionally biased region" description="Acidic residues" evidence="1">
    <location>
        <begin position="137"/>
        <end position="150"/>
    </location>
</feature>
<accession>A0ABD5YKR6</accession>
<evidence type="ECO:0000313" key="2">
    <source>
        <dbReference type="EMBL" id="MFC7188185.1"/>
    </source>
</evidence>
<dbReference type="EMBL" id="JBHSZZ010000076">
    <property type="protein sequence ID" value="MFC7188185.1"/>
    <property type="molecule type" value="Genomic_DNA"/>
</dbReference>
<feature type="compositionally biased region" description="Polar residues" evidence="1">
    <location>
        <begin position="118"/>
        <end position="132"/>
    </location>
</feature>
<dbReference type="InterPro" id="IPR036390">
    <property type="entry name" value="WH_DNA-bd_sf"/>
</dbReference>
<dbReference type="RefSeq" id="WP_267665628.1">
    <property type="nucleotide sequence ID" value="NZ_JAODIX010000076.1"/>
</dbReference>
<sequence>MPVDLRTHDPSDDVQINPRTNKAAIIRLLYTNPNYGFTPSEIHSRLDDIPKGSITGTLTRLLNDGDIGKTADGYYHALESRDDLRRFARGLVQVQTLTDRYNDDFTPDDIEQTDDHPASNTQSETRQHSSANKEPAPEDWIESVDDSEQA</sequence>
<feature type="region of interest" description="Disordered" evidence="1">
    <location>
        <begin position="101"/>
        <end position="150"/>
    </location>
</feature>
<evidence type="ECO:0000313" key="3">
    <source>
        <dbReference type="Proteomes" id="UP001596390"/>
    </source>
</evidence>